<dbReference type="Gene3D" id="1.10.287.130">
    <property type="match status" value="1"/>
</dbReference>
<dbReference type="SMART" id="SM00388">
    <property type="entry name" value="HisKA"/>
    <property type="match status" value="1"/>
</dbReference>
<name>A0ABV2H6K7_9HYPH</name>
<dbReference type="Pfam" id="PF01590">
    <property type="entry name" value="GAF"/>
    <property type="match status" value="1"/>
</dbReference>
<dbReference type="InterPro" id="IPR003594">
    <property type="entry name" value="HATPase_dom"/>
</dbReference>
<evidence type="ECO:0000256" key="3">
    <source>
        <dbReference type="ARBA" id="ARBA00022553"/>
    </source>
</evidence>
<sequence length="400" mass="43756">MANDIQQDVEVMQGIAAIPGILEVMCRSTGMGFAAVARVTEDRWIACQVLDNIGFGLPAGGELDVETTLCHEVRQFRDVIVIDNFAEDPFYCNHHTPHLYRLQSYISVPITLPDGRFFGTLCAIDAKPAKLSDPQTLATFKLFAQLVGFQFDAAEKLSSARASLIGEKAASELREQFIAVLGHDLRNPVASLTGGISILQREPQTEKSTRVLNIMRSSLLRMSGMIDNVMDFARGRLGGGIALQRDHDNPLGPTLEQVVSEIRSGHPERSIEFDHRLSDVVPVDHQRIAQMFSNLLGNAITHGSADHPIRVNATIAEGELHLSVANAGDPIPQEALEKLFQPFKRGEKGSSLRGLGLGLYIASQIAEAHGGRLEVNSDERETRFTFRMPASAAQQEQAAQ</sequence>
<dbReference type="EC" id="2.7.13.3" evidence="2"/>
<keyword evidence="4" id="KW-0808">Transferase</keyword>
<dbReference type="InterPro" id="IPR036097">
    <property type="entry name" value="HisK_dim/P_sf"/>
</dbReference>
<reference evidence="7 8" key="1">
    <citation type="submission" date="2024-06" db="EMBL/GenBank/DDBJ databases">
        <title>Genomic Encyclopedia of Type Strains, Phase IV (KMG-IV): sequencing the most valuable type-strain genomes for metagenomic binning, comparative biology and taxonomic classification.</title>
        <authorList>
            <person name="Goeker M."/>
        </authorList>
    </citation>
    <scope>NUCLEOTIDE SEQUENCE [LARGE SCALE GENOMIC DNA]</scope>
    <source>
        <strain evidence="7 8">DSM 105042</strain>
    </source>
</reference>
<dbReference type="InterPro" id="IPR050351">
    <property type="entry name" value="BphY/WalK/GraS-like"/>
</dbReference>
<dbReference type="InterPro" id="IPR003018">
    <property type="entry name" value="GAF"/>
</dbReference>
<dbReference type="InterPro" id="IPR004358">
    <property type="entry name" value="Sig_transdc_His_kin-like_C"/>
</dbReference>
<dbReference type="SMART" id="SM00065">
    <property type="entry name" value="GAF"/>
    <property type="match status" value="1"/>
</dbReference>
<dbReference type="SMART" id="SM00387">
    <property type="entry name" value="HATPase_c"/>
    <property type="match status" value="1"/>
</dbReference>
<evidence type="ECO:0000256" key="5">
    <source>
        <dbReference type="ARBA" id="ARBA00022777"/>
    </source>
</evidence>
<dbReference type="PANTHER" id="PTHR42878">
    <property type="entry name" value="TWO-COMPONENT HISTIDINE KINASE"/>
    <property type="match status" value="1"/>
</dbReference>
<dbReference type="Pfam" id="PF02518">
    <property type="entry name" value="HATPase_c"/>
    <property type="match status" value="1"/>
</dbReference>
<dbReference type="CDD" id="cd00082">
    <property type="entry name" value="HisKA"/>
    <property type="match status" value="1"/>
</dbReference>
<dbReference type="SUPFAM" id="SSF47384">
    <property type="entry name" value="Homodimeric domain of signal transducing histidine kinase"/>
    <property type="match status" value="1"/>
</dbReference>
<dbReference type="CDD" id="cd00075">
    <property type="entry name" value="HATPase"/>
    <property type="match status" value="1"/>
</dbReference>
<accession>A0ABV2H6K7</accession>
<comment type="catalytic activity">
    <reaction evidence="1">
        <text>ATP + protein L-histidine = ADP + protein N-phospho-L-histidine.</text>
        <dbReference type="EC" id="2.7.13.3"/>
    </reaction>
</comment>
<evidence type="ECO:0000256" key="2">
    <source>
        <dbReference type="ARBA" id="ARBA00012438"/>
    </source>
</evidence>
<dbReference type="InterPro" id="IPR005467">
    <property type="entry name" value="His_kinase_dom"/>
</dbReference>
<dbReference type="PANTHER" id="PTHR42878:SF13">
    <property type="entry name" value="HISTIDINE KINASE"/>
    <property type="match status" value="1"/>
</dbReference>
<dbReference type="InterPro" id="IPR036890">
    <property type="entry name" value="HATPase_C_sf"/>
</dbReference>
<evidence type="ECO:0000256" key="4">
    <source>
        <dbReference type="ARBA" id="ARBA00022679"/>
    </source>
</evidence>
<dbReference type="Gene3D" id="3.30.565.10">
    <property type="entry name" value="Histidine kinase-like ATPase, C-terminal domain"/>
    <property type="match status" value="1"/>
</dbReference>
<dbReference type="PRINTS" id="PR00344">
    <property type="entry name" value="BCTRLSENSOR"/>
</dbReference>
<dbReference type="GO" id="GO:0016301">
    <property type="term" value="F:kinase activity"/>
    <property type="evidence" value="ECO:0007669"/>
    <property type="project" value="UniProtKB-KW"/>
</dbReference>
<keyword evidence="8" id="KW-1185">Reference proteome</keyword>
<dbReference type="Pfam" id="PF00512">
    <property type="entry name" value="HisKA"/>
    <property type="match status" value="1"/>
</dbReference>
<dbReference type="SUPFAM" id="SSF55874">
    <property type="entry name" value="ATPase domain of HSP90 chaperone/DNA topoisomerase II/histidine kinase"/>
    <property type="match status" value="1"/>
</dbReference>
<dbReference type="InterPro" id="IPR029016">
    <property type="entry name" value="GAF-like_dom_sf"/>
</dbReference>
<organism evidence="7 8">
    <name type="scientific">Pseudorhizobium tarimense</name>
    <dbReference type="NCBI Taxonomy" id="1079109"/>
    <lineage>
        <taxon>Bacteria</taxon>
        <taxon>Pseudomonadati</taxon>
        <taxon>Pseudomonadota</taxon>
        <taxon>Alphaproteobacteria</taxon>
        <taxon>Hyphomicrobiales</taxon>
        <taxon>Rhizobiaceae</taxon>
        <taxon>Rhizobium/Agrobacterium group</taxon>
        <taxon>Pseudorhizobium</taxon>
    </lineage>
</organism>
<proteinExistence type="predicted"/>
<dbReference type="Gene3D" id="3.30.450.40">
    <property type="match status" value="1"/>
</dbReference>
<dbReference type="PROSITE" id="PS50109">
    <property type="entry name" value="HIS_KIN"/>
    <property type="match status" value="1"/>
</dbReference>
<gene>
    <name evidence="7" type="ORF">ABID21_002300</name>
</gene>
<evidence type="ECO:0000256" key="1">
    <source>
        <dbReference type="ARBA" id="ARBA00000085"/>
    </source>
</evidence>
<dbReference type="EMBL" id="JBEPLJ010000008">
    <property type="protein sequence ID" value="MET3586183.1"/>
    <property type="molecule type" value="Genomic_DNA"/>
</dbReference>
<protein>
    <recommendedName>
        <fullName evidence="2">histidine kinase</fullName>
        <ecNumber evidence="2">2.7.13.3</ecNumber>
    </recommendedName>
</protein>
<evidence type="ECO:0000259" key="6">
    <source>
        <dbReference type="PROSITE" id="PS50109"/>
    </source>
</evidence>
<keyword evidence="5 7" id="KW-0418">Kinase</keyword>
<keyword evidence="3" id="KW-0597">Phosphoprotein</keyword>
<dbReference type="SUPFAM" id="SSF55781">
    <property type="entry name" value="GAF domain-like"/>
    <property type="match status" value="1"/>
</dbReference>
<dbReference type="Proteomes" id="UP001549031">
    <property type="component" value="Unassembled WGS sequence"/>
</dbReference>
<evidence type="ECO:0000313" key="8">
    <source>
        <dbReference type="Proteomes" id="UP001549031"/>
    </source>
</evidence>
<feature type="domain" description="Histidine kinase" evidence="6">
    <location>
        <begin position="180"/>
        <end position="392"/>
    </location>
</feature>
<dbReference type="InterPro" id="IPR003661">
    <property type="entry name" value="HisK_dim/P_dom"/>
</dbReference>
<comment type="caution">
    <text evidence="7">The sequence shown here is derived from an EMBL/GenBank/DDBJ whole genome shotgun (WGS) entry which is preliminary data.</text>
</comment>
<evidence type="ECO:0000313" key="7">
    <source>
        <dbReference type="EMBL" id="MET3586183.1"/>
    </source>
</evidence>